<keyword evidence="4" id="KW-1185">Reference proteome</keyword>
<dbReference type="PANTHER" id="PTHR39158">
    <property type="entry name" value="OS08G0560600 PROTEIN"/>
    <property type="match status" value="1"/>
</dbReference>
<reference evidence="5" key="1">
    <citation type="submission" date="2016-04" db="UniProtKB">
        <authorList>
            <consortium name="WormBaseParasite"/>
        </authorList>
    </citation>
    <scope>IDENTIFICATION</scope>
</reference>
<dbReference type="CDD" id="cd06257">
    <property type="entry name" value="DnaJ"/>
    <property type="match status" value="1"/>
</dbReference>
<dbReference type="EMBL" id="UYYG01001157">
    <property type="protein sequence ID" value="VDN56931.1"/>
    <property type="molecule type" value="Genomic_DNA"/>
</dbReference>
<dbReference type="OrthoDB" id="1922282at2759"/>
<dbReference type="Proteomes" id="UP000274756">
    <property type="component" value="Unassembled WGS sequence"/>
</dbReference>
<reference evidence="2 4" key="2">
    <citation type="submission" date="2018-11" db="EMBL/GenBank/DDBJ databases">
        <authorList>
            <consortium name="Pathogen Informatics"/>
        </authorList>
    </citation>
    <scope>NUCLEOTIDE SEQUENCE [LARGE SCALE GENOMIC DNA]</scope>
</reference>
<evidence type="ECO:0000313" key="4">
    <source>
        <dbReference type="Proteomes" id="UP000274756"/>
    </source>
</evidence>
<proteinExistence type="predicted"/>
<dbReference type="InterPro" id="IPR018961">
    <property type="entry name" value="DnaJ_homolog_subfam-C_membr-28"/>
</dbReference>
<evidence type="ECO:0000313" key="3">
    <source>
        <dbReference type="Proteomes" id="UP000038040"/>
    </source>
</evidence>
<feature type="domain" description="J" evidence="1">
    <location>
        <begin position="15"/>
        <end position="105"/>
    </location>
</feature>
<dbReference type="AlphaFoldDB" id="A0A0N4U6J1"/>
<dbReference type="PROSITE" id="PS50076">
    <property type="entry name" value="DNAJ_2"/>
    <property type="match status" value="1"/>
</dbReference>
<dbReference type="Gene3D" id="1.10.287.110">
    <property type="entry name" value="DnaJ domain"/>
    <property type="match status" value="1"/>
</dbReference>
<gene>
    <name evidence="2" type="ORF">DME_LOCUS6904</name>
</gene>
<accession>A0A0N4U6J1</accession>
<organism evidence="3 5">
    <name type="scientific">Dracunculus medinensis</name>
    <name type="common">Guinea worm</name>
    <dbReference type="NCBI Taxonomy" id="318479"/>
    <lineage>
        <taxon>Eukaryota</taxon>
        <taxon>Metazoa</taxon>
        <taxon>Ecdysozoa</taxon>
        <taxon>Nematoda</taxon>
        <taxon>Chromadorea</taxon>
        <taxon>Rhabditida</taxon>
        <taxon>Spirurina</taxon>
        <taxon>Dracunculoidea</taxon>
        <taxon>Dracunculidae</taxon>
        <taxon>Dracunculus</taxon>
    </lineage>
</organism>
<dbReference type="SUPFAM" id="SSF46565">
    <property type="entry name" value="Chaperone J-domain"/>
    <property type="match status" value="1"/>
</dbReference>
<dbReference type="WBParaSite" id="DME_0000254401-mRNA-1">
    <property type="protein sequence ID" value="DME_0000254401-mRNA-1"/>
    <property type="gene ID" value="DME_0000254401"/>
</dbReference>
<dbReference type="Pfam" id="PF09350">
    <property type="entry name" value="DJC28_CD"/>
    <property type="match status" value="1"/>
</dbReference>
<dbReference type="InterPro" id="IPR036869">
    <property type="entry name" value="J_dom_sf"/>
</dbReference>
<evidence type="ECO:0000259" key="1">
    <source>
        <dbReference type="PROSITE" id="PS50076"/>
    </source>
</evidence>
<evidence type="ECO:0000313" key="2">
    <source>
        <dbReference type="EMBL" id="VDN56931.1"/>
    </source>
</evidence>
<dbReference type="PANTHER" id="PTHR39158:SF1">
    <property type="entry name" value="DNAJ HOMOLOG SUBFAMILY C MEMBER 28"/>
    <property type="match status" value="1"/>
</dbReference>
<dbReference type="InterPro" id="IPR001623">
    <property type="entry name" value="DnaJ_domain"/>
</dbReference>
<dbReference type="InterPro" id="IPR052573">
    <property type="entry name" value="DnaJ_C_subfamily_28"/>
</dbReference>
<protein>
    <submittedName>
        <fullName evidence="5">J domain-containing protein</fullName>
    </submittedName>
</protein>
<name>A0A0N4U6J1_DRAME</name>
<dbReference type="Pfam" id="PF00226">
    <property type="entry name" value="DnaJ"/>
    <property type="match status" value="1"/>
</dbReference>
<dbReference type="PRINTS" id="PR00625">
    <property type="entry name" value="JDOMAIN"/>
</dbReference>
<evidence type="ECO:0000313" key="5">
    <source>
        <dbReference type="WBParaSite" id="DME_0000254401-mRNA-1"/>
    </source>
</evidence>
<sequence length="360" mass="41982">MNLKRFNSSKIDLKNAYKLLNLTENATNEEIKRSFFELARKFHPDSIQNQGKSDDFIRIRNAYCLIVRSSQVKIEEEKETATFSDEIIGDIKHKPAQHRQYLEYGGIGRGNPYQRQKQYINHRALQALENVHEYLLDKTKYDKENEMATTSLQVTKEQEHYAKKQKTTNAIERMVEDMIVESMKRGDFNNLKGMGKPLAEQESNPYIDNVEFKINQILINNGFAPPWIMKNAEIQENIKLFRSKIRMEYAKYVVSRDGVSLTSNVLAQSKWNNITKEMEETVNAINKAVKDYNLLTPSVYRQLFTLSFVQEMNKAVADVQSENFNSKWIVKAREMLVKSTEKPDSKSGFFANIVQKFRMQ</sequence>
<dbReference type="STRING" id="318479.A0A0N4U6J1"/>
<dbReference type="SMART" id="SM00271">
    <property type="entry name" value="DnaJ"/>
    <property type="match status" value="1"/>
</dbReference>
<dbReference type="Proteomes" id="UP000038040">
    <property type="component" value="Unplaced"/>
</dbReference>